<feature type="region of interest" description="Disordered" evidence="1">
    <location>
        <begin position="1"/>
        <end position="21"/>
    </location>
</feature>
<evidence type="ECO:0000313" key="2">
    <source>
        <dbReference type="EMBL" id="PLR40215.1"/>
    </source>
</evidence>
<organism evidence="2 3">
    <name type="scientific">Chimaeribacter coloradensis</name>
    <dbReference type="NCBI Taxonomy" id="2060068"/>
    <lineage>
        <taxon>Bacteria</taxon>
        <taxon>Pseudomonadati</taxon>
        <taxon>Pseudomonadota</taxon>
        <taxon>Gammaproteobacteria</taxon>
        <taxon>Enterobacterales</taxon>
        <taxon>Yersiniaceae</taxon>
        <taxon>Chimaeribacter</taxon>
    </lineage>
</organism>
<comment type="caution">
    <text evidence="2">The sequence shown here is derived from an EMBL/GenBank/DDBJ whole genome shotgun (WGS) entry which is preliminary data.</text>
</comment>
<sequence>MNYSVVRQRGPPSAGRGKIGDLPIMAENAGLTNRPGRAVLPRFAGAAEKAGRAAAGQHAENGQFTVIQLTSWR</sequence>
<protein>
    <submittedName>
        <fullName evidence="2">Uncharacterized protein</fullName>
    </submittedName>
</protein>
<name>A0A2N5ECF2_9GAMM</name>
<reference evidence="2 3" key="1">
    <citation type="submission" date="2017-12" db="EMBL/GenBank/DDBJ databases">
        <title>Characterization of six clinical isolates of Enterochimera gen. nov., a novel genus of the Yersiniaciae family and the three species Enterochimera arupensis sp. nov., Enterochimera coloradensis sp. nov, and Enterochimera californica sp. nov.</title>
        <authorList>
            <person name="Rossi A."/>
            <person name="Fisher M."/>
        </authorList>
    </citation>
    <scope>NUCLEOTIDE SEQUENCE [LARGE SCALE GENOMIC DNA]</scope>
    <source>
        <strain evidence="3">2016-Iso4</strain>
    </source>
</reference>
<dbReference type="EMBL" id="PJZH01000001">
    <property type="protein sequence ID" value="PLR40215.1"/>
    <property type="molecule type" value="Genomic_DNA"/>
</dbReference>
<gene>
    <name evidence="2" type="ORF">CYR32_00275</name>
</gene>
<evidence type="ECO:0000256" key="1">
    <source>
        <dbReference type="SAM" id="MobiDB-lite"/>
    </source>
</evidence>
<accession>A0A2N5ECF2</accession>
<dbReference type="AlphaFoldDB" id="A0A2N5ECF2"/>
<evidence type="ECO:0000313" key="3">
    <source>
        <dbReference type="Proteomes" id="UP000234503"/>
    </source>
</evidence>
<dbReference type="Proteomes" id="UP000234503">
    <property type="component" value="Unassembled WGS sequence"/>
</dbReference>
<keyword evidence="3" id="KW-1185">Reference proteome</keyword>
<proteinExistence type="predicted"/>